<gene>
    <name evidence="3" type="ORF">M231_00173</name>
</gene>
<protein>
    <submittedName>
        <fullName evidence="3">Uncharacterized protein</fullName>
    </submittedName>
</protein>
<reference evidence="3 4" key="1">
    <citation type="submission" date="2016-06" db="EMBL/GenBank/DDBJ databases">
        <title>Evolution of pathogenesis and genome organization in the Tremellales.</title>
        <authorList>
            <person name="Cuomo C."/>
            <person name="Litvintseva A."/>
            <person name="Heitman J."/>
            <person name="Chen Y."/>
            <person name="Sun S."/>
            <person name="Springer D."/>
            <person name="Dromer F."/>
            <person name="Young S."/>
            <person name="Zeng Q."/>
            <person name="Chapman S."/>
            <person name="Gujja S."/>
            <person name="Saif S."/>
            <person name="Birren B."/>
        </authorList>
    </citation>
    <scope>NUCLEOTIDE SEQUENCE [LARGE SCALE GENOMIC DNA]</scope>
    <source>
        <strain evidence="3 4">ATCC 28783</strain>
    </source>
</reference>
<feature type="coiled-coil region" evidence="1">
    <location>
        <begin position="80"/>
        <end position="107"/>
    </location>
</feature>
<organism evidence="3 4">
    <name type="scientific">Tremella mesenterica</name>
    <name type="common">Jelly fungus</name>
    <dbReference type="NCBI Taxonomy" id="5217"/>
    <lineage>
        <taxon>Eukaryota</taxon>
        <taxon>Fungi</taxon>
        <taxon>Dikarya</taxon>
        <taxon>Basidiomycota</taxon>
        <taxon>Agaricomycotina</taxon>
        <taxon>Tremellomycetes</taxon>
        <taxon>Tremellales</taxon>
        <taxon>Tremellaceae</taxon>
        <taxon>Tremella</taxon>
    </lineage>
</organism>
<evidence type="ECO:0000256" key="2">
    <source>
        <dbReference type="SAM" id="Phobius"/>
    </source>
</evidence>
<keyword evidence="4" id="KW-1185">Reference proteome</keyword>
<keyword evidence="1" id="KW-0175">Coiled coil</keyword>
<dbReference type="EMBL" id="SDIL01000001">
    <property type="protein sequence ID" value="RXK42619.1"/>
    <property type="molecule type" value="Genomic_DNA"/>
</dbReference>
<dbReference type="InParanoid" id="A0A4Q1BWR2"/>
<evidence type="ECO:0000313" key="4">
    <source>
        <dbReference type="Proteomes" id="UP000289152"/>
    </source>
</evidence>
<comment type="caution">
    <text evidence="3">The sequence shown here is derived from an EMBL/GenBank/DDBJ whole genome shotgun (WGS) entry which is preliminary data.</text>
</comment>
<accession>A0A4Q1BWR2</accession>
<keyword evidence="2" id="KW-0472">Membrane</keyword>
<dbReference type="AlphaFoldDB" id="A0A4Q1BWR2"/>
<dbReference type="VEuPathDB" id="FungiDB:TREMEDRAFT_59078"/>
<keyword evidence="2" id="KW-0812">Transmembrane</keyword>
<evidence type="ECO:0000256" key="1">
    <source>
        <dbReference type="SAM" id="Coils"/>
    </source>
</evidence>
<proteinExistence type="predicted"/>
<name>A0A4Q1BWR2_TREME</name>
<evidence type="ECO:0000313" key="3">
    <source>
        <dbReference type="EMBL" id="RXK42619.1"/>
    </source>
</evidence>
<feature type="transmembrane region" description="Helical" evidence="2">
    <location>
        <begin position="50"/>
        <end position="71"/>
    </location>
</feature>
<keyword evidence="2" id="KW-1133">Transmembrane helix</keyword>
<dbReference type="Proteomes" id="UP000289152">
    <property type="component" value="Unassembled WGS sequence"/>
</dbReference>
<sequence length="112" mass="12796">MSGYTSVPIEEPSAFLLQSHGQGHDEEQPPEGAPTFSVKPRSYDFLQDPIYKPWLVILGPIVIVMFIFVLARNFGGQSTSRKILHEIHELKEEMEDMVKEMKILRKLVEKGL</sequence>